<evidence type="ECO:0000313" key="2">
    <source>
        <dbReference type="EMBL" id="TRX90359.1"/>
    </source>
</evidence>
<evidence type="ECO:0000259" key="1">
    <source>
        <dbReference type="Pfam" id="PF06985"/>
    </source>
</evidence>
<dbReference type="InterPro" id="IPR010730">
    <property type="entry name" value="HET"/>
</dbReference>
<accession>A0A553HQY1</accession>
<name>A0A553HQY1_9PEZI</name>
<dbReference type="PANTHER" id="PTHR33112">
    <property type="entry name" value="DOMAIN PROTEIN, PUTATIVE-RELATED"/>
    <property type="match status" value="1"/>
</dbReference>
<dbReference type="Pfam" id="PF06985">
    <property type="entry name" value="HET"/>
    <property type="match status" value="1"/>
</dbReference>
<dbReference type="PANTHER" id="PTHR33112:SF1">
    <property type="entry name" value="HETEROKARYON INCOMPATIBILITY DOMAIN-CONTAINING PROTEIN"/>
    <property type="match status" value="1"/>
</dbReference>
<evidence type="ECO:0000313" key="3">
    <source>
        <dbReference type="Proteomes" id="UP000319160"/>
    </source>
</evidence>
<reference evidence="3" key="1">
    <citation type="submission" date="2019-06" db="EMBL/GenBank/DDBJ databases">
        <title>Draft genome sequence of the griseofulvin-producing fungus Xylaria cubensis strain G536.</title>
        <authorList>
            <person name="Mead M.E."/>
            <person name="Raja H.A."/>
            <person name="Steenwyk J.L."/>
            <person name="Knowles S.L."/>
            <person name="Oberlies N.H."/>
            <person name="Rokas A."/>
        </authorList>
    </citation>
    <scope>NUCLEOTIDE SEQUENCE [LARGE SCALE GENOMIC DNA]</scope>
    <source>
        <strain evidence="3">G536</strain>
    </source>
</reference>
<dbReference type="OrthoDB" id="5428863at2759"/>
<comment type="caution">
    <text evidence="2">The sequence shown here is derived from an EMBL/GenBank/DDBJ whole genome shotgun (WGS) entry which is preliminary data.</text>
</comment>
<proteinExistence type="predicted"/>
<dbReference type="EMBL" id="VFLP01000056">
    <property type="protein sequence ID" value="TRX90359.1"/>
    <property type="molecule type" value="Genomic_DNA"/>
</dbReference>
<keyword evidence="3" id="KW-1185">Reference proteome</keyword>
<dbReference type="Proteomes" id="UP000319160">
    <property type="component" value="Unassembled WGS sequence"/>
</dbReference>
<sequence length="804" mass="91873">MIPPYPFRYYRSRLPAPEDEEAYKSRKRRLAHGLTFPFGDEAPLLCRKCLHRKLDFRPLLKKPPEIPSSHQYDSVEDDELEDLEMKNAVYINGFLLEEAMNTESRCSLCRLLVTSLDEMWKEGWLLNMRCICIIRPRYDWVGFRRKGLNGRKRCKIVHLYQIFVQFQPMEEEIIFDLKCTSKSESARKGRFAIPAAINTDLLRYWLRQCDGKHSHPVVPDDLISRMQAITSRGIFRVINTSTGSVETLTYLPKFVALSYVWGPTADHSKPLESKPISAHAPTIRDALIIASSVGFKWLWVDRICIDQSSESEKGILIPYIKDIFAAAQLTIVAACGDGVQSGLLGLPGNLRKAEKPLVIGSSVAILPFARSLHRLLEDSVWSCRGWTFEEYVFSRRLLFFLASEVFFSCGAYKFRESLGRRAAPMARNVVDRGTLGDSVPSKTEALHRSLQSKPDNMLEVLNAEQFIHAVEEYTDRSLTVEEDRVPAFAGVVMGAVTRPMDEVGLLRHGHPLRFFEILLTWQYKNNLFHPRRGDRLNAKPIIIPDKPFAPSWSWASSPVQVGFYPLNYLLYHPDVPWFQYTLLDNHDILALPTKHNVIPSPFLIGLELPAELITSQPWMECISVSDNLPLDYEAGSSTNSPIYDSLPLPILHMVTLVFDARFVYWEGPPSINGYRQELFFMVPLDSKETGEEVMERTGYGILMLDKWSLSPEIKLRYHPDAIAARPQPFETFAIITGRVYGSPPRGNEEPRKLCFDLYIMLLGAAGQDSTYRRVGSTRLKTEEGSEHIELIKNGRSRWQHIRIV</sequence>
<gene>
    <name evidence="2" type="ORF">FHL15_008724</name>
</gene>
<dbReference type="AlphaFoldDB" id="A0A553HQY1"/>
<feature type="domain" description="Heterokaryon incompatibility" evidence="1">
    <location>
        <begin position="254"/>
        <end position="390"/>
    </location>
</feature>
<organism evidence="2 3">
    <name type="scientific">Xylaria flabelliformis</name>
    <dbReference type="NCBI Taxonomy" id="2512241"/>
    <lineage>
        <taxon>Eukaryota</taxon>
        <taxon>Fungi</taxon>
        <taxon>Dikarya</taxon>
        <taxon>Ascomycota</taxon>
        <taxon>Pezizomycotina</taxon>
        <taxon>Sordariomycetes</taxon>
        <taxon>Xylariomycetidae</taxon>
        <taxon>Xylariales</taxon>
        <taxon>Xylariaceae</taxon>
        <taxon>Xylaria</taxon>
    </lineage>
</organism>
<protein>
    <recommendedName>
        <fullName evidence="1">Heterokaryon incompatibility domain-containing protein</fullName>
    </recommendedName>
</protein>